<sequence>MKRELIIFDFILKVKDIRKLKSFNHGVSKDKQSAFSFENRAVLLVWRKNNKIHKVYHSMKLEYRPKNPTNSSP</sequence>
<name>A0A8X6PMN4_NEPPI</name>
<dbReference type="AlphaFoldDB" id="A0A8X6PMN4"/>
<proteinExistence type="predicted"/>
<organism evidence="1 2">
    <name type="scientific">Nephila pilipes</name>
    <name type="common">Giant wood spider</name>
    <name type="synonym">Nephila maculata</name>
    <dbReference type="NCBI Taxonomy" id="299642"/>
    <lineage>
        <taxon>Eukaryota</taxon>
        <taxon>Metazoa</taxon>
        <taxon>Ecdysozoa</taxon>
        <taxon>Arthropoda</taxon>
        <taxon>Chelicerata</taxon>
        <taxon>Arachnida</taxon>
        <taxon>Araneae</taxon>
        <taxon>Araneomorphae</taxon>
        <taxon>Entelegynae</taxon>
        <taxon>Araneoidea</taxon>
        <taxon>Nephilidae</taxon>
        <taxon>Nephila</taxon>
    </lineage>
</organism>
<evidence type="ECO:0000313" key="2">
    <source>
        <dbReference type="Proteomes" id="UP000887013"/>
    </source>
</evidence>
<keyword evidence="2" id="KW-1185">Reference proteome</keyword>
<dbReference type="Proteomes" id="UP000887013">
    <property type="component" value="Unassembled WGS sequence"/>
</dbReference>
<accession>A0A8X6PMN4</accession>
<reference evidence="1" key="1">
    <citation type="submission" date="2020-08" db="EMBL/GenBank/DDBJ databases">
        <title>Multicomponent nature underlies the extraordinary mechanical properties of spider dragline silk.</title>
        <authorList>
            <person name="Kono N."/>
            <person name="Nakamura H."/>
            <person name="Mori M."/>
            <person name="Yoshida Y."/>
            <person name="Ohtoshi R."/>
            <person name="Malay A.D."/>
            <person name="Moran D.A.P."/>
            <person name="Tomita M."/>
            <person name="Numata K."/>
            <person name="Arakawa K."/>
        </authorList>
    </citation>
    <scope>NUCLEOTIDE SEQUENCE</scope>
</reference>
<protein>
    <submittedName>
        <fullName evidence="1">Uncharacterized protein</fullName>
    </submittedName>
</protein>
<gene>
    <name evidence="1" type="ORF">NPIL_2911</name>
</gene>
<dbReference type="EMBL" id="BMAW01070664">
    <property type="protein sequence ID" value="GFT74481.1"/>
    <property type="molecule type" value="Genomic_DNA"/>
</dbReference>
<evidence type="ECO:0000313" key="1">
    <source>
        <dbReference type="EMBL" id="GFT74481.1"/>
    </source>
</evidence>
<comment type="caution">
    <text evidence="1">The sequence shown here is derived from an EMBL/GenBank/DDBJ whole genome shotgun (WGS) entry which is preliminary data.</text>
</comment>